<dbReference type="Proteomes" id="UP000887568">
    <property type="component" value="Unplaced"/>
</dbReference>
<dbReference type="Pfam" id="PF23143">
    <property type="entry name" value="2TM_P5A-ATPase"/>
    <property type="match status" value="1"/>
</dbReference>
<evidence type="ECO:0000256" key="9">
    <source>
        <dbReference type="ARBA" id="ARBA00022840"/>
    </source>
</evidence>
<dbReference type="InterPro" id="IPR023299">
    <property type="entry name" value="ATPase_P-typ_cyto_dom_N"/>
</dbReference>
<evidence type="ECO:0000256" key="15">
    <source>
        <dbReference type="ARBA" id="ARBA00023180"/>
    </source>
</evidence>
<feature type="transmembrane region" description="Helical" evidence="21">
    <location>
        <begin position="1053"/>
        <end position="1074"/>
    </location>
</feature>
<dbReference type="InterPro" id="IPR059000">
    <property type="entry name" value="ATPase_P-type_domA"/>
</dbReference>
<evidence type="ECO:0000256" key="11">
    <source>
        <dbReference type="ARBA" id="ARBA00022927"/>
    </source>
</evidence>
<dbReference type="FunFam" id="3.40.1110.10:FF:000014">
    <property type="entry name" value="Cation-transporting ATPase"/>
    <property type="match status" value="1"/>
</dbReference>
<feature type="transmembrane region" description="Helical" evidence="21">
    <location>
        <begin position="1135"/>
        <end position="1158"/>
    </location>
</feature>
<feature type="domain" description="P-type ATPase A" evidence="22">
    <location>
        <begin position="254"/>
        <end position="382"/>
    </location>
</feature>
<dbReference type="EnsemblMetazoa" id="XM_038189680.1">
    <property type="protein sequence ID" value="XP_038045608.1"/>
    <property type="gene ID" value="LOC119720127"/>
</dbReference>
<reference evidence="24" key="1">
    <citation type="submission" date="2022-11" db="UniProtKB">
        <authorList>
            <consortium name="EnsemblMetazoa"/>
        </authorList>
    </citation>
    <scope>IDENTIFICATION</scope>
</reference>
<keyword evidence="9" id="KW-0067">ATP-binding</keyword>
<evidence type="ECO:0000313" key="24">
    <source>
        <dbReference type="EnsemblMetazoa" id="XP_038045608.1"/>
    </source>
</evidence>
<dbReference type="SFLD" id="SFLDS00003">
    <property type="entry name" value="Haloacid_Dehalogenase"/>
    <property type="match status" value="1"/>
</dbReference>
<dbReference type="PRINTS" id="PR00119">
    <property type="entry name" value="CATATPASE"/>
</dbReference>
<comment type="catalytic activity">
    <reaction evidence="16">
        <text>[protein]-with a C-terminal TM segment(out) + ATP + H2O = [protein]-with a C-terminal TM segment(in) + ADP + phosphate + H(+)</text>
        <dbReference type="Rhea" id="RHEA:66168"/>
        <dbReference type="Rhea" id="RHEA-COMP:16963"/>
        <dbReference type="ChEBI" id="CHEBI:15377"/>
        <dbReference type="ChEBI" id="CHEBI:15378"/>
        <dbReference type="ChEBI" id="CHEBI:30616"/>
        <dbReference type="ChEBI" id="CHEBI:43474"/>
        <dbReference type="ChEBI" id="CHEBI:90782"/>
        <dbReference type="ChEBI" id="CHEBI:456216"/>
    </reaction>
</comment>
<evidence type="ECO:0000259" key="23">
    <source>
        <dbReference type="Pfam" id="PF23143"/>
    </source>
</evidence>
<evidence type="ECO:0000256" key="21">
    <source>
        <dbReference type="SAM" id="Phobius"/>
    </source>
</evidence>
<accession>A0A913Z1B1</accession>
<feature type="compositionally biased region" description="Basic and acidic residues" evidence="20">
    <location>
        <begin position="887"/>
        <end position="901"/>
    </location>
</feature>
<name>A0A913Z1B1_PATMI</name>
<dbReference type="SUPFAM" id="SSF81665">
    <property type="entry name" value="Calcium ATPase, transmembrane domain M"/>
    <property type="match status" value="1"/>
</dbReference>
<dbReference type="InterPro" id="IPR018303">
    <property type="entry name" value="ATPase_P-typ_P_site"/>
</dbReference>
<dbReference type="GO" id="GO:0016887">
    <property type="term" value="F:ATP hydrolysis activity"/>
    <property type="evidence" value="ECO:0007669"/>
    <property type="project" value="InterPro"/>
</dbReference>
<feature type="domain" description="P5A-ATPase transmembrane helical hairpin" evidence="23">
    <location>
        <begin position="18"/>
        <end position="86"/>
    </location>
</feature>
<dbReference type="GO" id="GO:0005524">
    <property type="term" value="F:ATP binding"/>
    <property type="evidence" value="ECO:0007669"/>
    <property type="project" value="UniProtKB-KW"/>
</dbReference>
<dbReference type="GO" id="GO:0140567">
    <property type="term" value="F:membrane protein dislocase activity"/>
    <property type="evidence" value="ECO:0007669"/>
    <property type="project" value="TreeGrafter"/>
</dbReference>
<evidence type="ECO:0000256" key="5">
    <source>
        <dbReference type="ARBA" id="ARBA00022692"/>
    </source>
</evidence>
<evidence type="ECO:0000256" key="20">
    <source>
        <dbReference type="SAM" id="MobiDB-lite"/>
    </source>
</evidence>
<evidence type="ECO:0000256" key="13">
    <source>
        <dbReference type="ARBA" id="ARBA00022989"/>
    </source>
</evidence>
<dbReference type="InterPro" id="IPR036412">
    <property type="entry name" value="HAD-like_sf"/>
</dbReference>
<dbReference type="GO" id="GO:0006874">
    <property type="term" value="P:intracellular calcium ion homeostasis"/>
    <property type="evidence" value="ECO:0007669"/>
    <property type="project" value="TreeGrafter"/>
</dbReference>
<evidence type="ECO:0000256" key="4">
    <source>
        <dbReference type="ARBA" id="ARBA00022553"/>
    </source>
</evidence>
<keyword evidence="7" id="KW-0547">Nucleotide-binding</keyword>
<dbReference type="InterPro" id="IPR008250">
    <property type="entry name" value="ATPase_P-typ_transduc_dom_A_sf"/>
</dbReference>
<feature type="region of interest" description="Disordered" evidence="20">
    <location>
        <begin position="873"/>
        <end position="925"/>
    </location>
</feature>
<dbReference type="InterPro" id="IPR057255">
    <property type="entry name" value="2TM_P5A-ATPase"/>
</dbReference>
<dbReference type="GeneID" id="119720127"/>
<dbReference type="FunFam" id="3.40.50.1000:FF:000056">
    <property type="entry name" value="Cation-transporting ATPase"/>
    <property type="match status" value="1"/>
</dbReference>
<evidence type="ECO:0000256" key="14">
    <source>
        <dbReference type="ARBA" id="ARBA00023136"/>
    </source>
</evidence>
<dbReference type="NCBIfam" id="TIGR01657">
    <property type="entry name" value="P-ATPase-V"/>
    <property type="match status" value="1"/>
</dbReference>
<evidence type="ECO:0000256" key="12">
    <source>
        <dbReference type="ARBA" id="ARBA00022967"/>
    </source>
</evidence>
<feature type="transmembrane region" description="Helical" evidence="21">
    <location>
        <begin position="52"/>
        <end position="71"/>
    </location>
</feature>
<dbReference type="InterPro" id="IPR023298">
    <property type="entry name" value="ATPase_P-typ_TM_dom_sf"/>
</dbReference>
<keyword evidence="15" id="KW-0325">Glycoprotein</keyword>
<evidence type="ECO:0000259" key="22">
    <source>
        <dbReference type="Pfam" id="PF00122"/>
    </source>
</evidence>
<dbReference type="InterPro" id="IPR001757">
    <property type="entry name" value="P_typ_ATPase"/>
</dbReference>
<dbReference type="SFLD" id="SFLDF00027">
    <property type="entry name" value="p-type_atpase"/>
    <property type="match status" value="1"/>
</dbReference>
<feature type="region of interest" description="Disordered" evidence="20">
    <location>
        <begin position="722"/>
        <end position="754"/>
    </location>
</feature>
<keyword evidence="12" id="KW-1278">Translocase</keyword>
<keyword evidence="6" id="KW-0479">Metal-binding</keyword>
<dbReference type="Gene3D" id="2.70.150.10">
    <property type="entry name" value="Calcium-transporting ATPase, cytoplasmic transduction domain A"/>
    <property type="match status" value="1"/>
</dbReference>
<feature type="transmembrane region" description="Helical" evidence="21">
    <location>
        <begin position="196"/>
        <end position="211"/>
    </location>
</feature>
<evidence type="ECO:0000256" key="3">
    <source>
        <dbReference type="ARBA" id="ARBA00022448"/>
    </source>
</evidence>
<dbReference type="GO" id="GO:0005789">
    <property type="term" value="C:endoplasmic reticulum membrane"/>
    <property type="evidence" value="ECO:0007669"/>
    <property type="project" value="UniProtKB-SubCell"/>
</dbReference>
<keyword evidence="4" id="KW-0597">Phosphoprotein</keyword>
<dbReference type="AlphaFoldDB" id="A0A913Z1B1"/>
<comment type="function">
    <text evidence="17">Endoplasmic reticulum translocase required to remove mitochondrial transmembrane proteins mistargeted to the endoplasmic reticulum. Acts as a dislocase that mediates the ATP-dependent extraction of mislocalized mitochondrial transmembrane proteins from the endoplasmic reticulum membrane. Specifically binds mitochondrial tail-anchored transmembrane proteins: has an atypically large substrate-binding pocket that recognizes and binds moderately hydrophobic transmembranes with short hydrophilic lumenal domains.</text>
</comment>
<dbReference type="GO" id="GO:0140569">
    <property type="term" value="P:extraction of mislocalized protein from ER membrane"/>
    <property type="evidence" value="ECO:0007669"/>
    <property type="project" value="TreeGrafter"/>
</dbReference>
<keyword evidence="8" id="KW-0256">Endoplasmic reticulum</keyword>
<proteinExistence type="inferred from homology"/>
<dbReference type="InterPro" id="IPR006544">
    <property type="entry name" value="P-type_TPase_V"/>
</dbReference>
<dbReference type="Gene3D" id="3.40.50.1000">
    <property type="entry name" value="HAD superfamily/HAD-like"/>
    <property type="match status" value="1"/>
</dbReference>
<evidence type="ECO:0000256" key="19">
    <source>
        <dbReference type="ARBA" id="ARBA00083273"/>
    </source>
</evidence>
<keyword evidence="13 21" id="KW-1133">Transmembrane helix</keyword>
<dbReference type="InterPro" id="IPR044492">
    <property type="entry name" value="P_typ_ATPase_HD_dom"/>
</dbReference>
<dbReference type="Pfam" id="PF13246">
    <property type="entry name" value="Cation_ATPase"/>
    <property type="match status" value="1"/>
</dbReference>
<dbReference type="SUPFAM" id="SSF81660">
    <property type="entry name" value="Metal cation-transporting ATPase, ATP-binding domain N"/>
    <property type="match status" value="1"/>
</dbReference>
<evidence type="ECO:0000256" key="6">
    <source>
        <dbReference type="ARBA" id="ARBA00022723"/>
    </source>
</evidence>
<dbReference type="GO" id="GO:0015662">
    <property type="term" value="F:P-type ion transporter activity"/>
    <property type="evidence" value="ECO:0007669"/>
    <property type="project" value="TreeGrafter"/>
</dbReference>
<feature type="transmembrane region" description="Helical" evidence="21">
    <location>
        <begin position="399"/>
        <end position="418"/>
    </location>
</feature>
<evidence type="ECO:0000256" key="10">
    <source>
        <dbReference type="ARBA" id="ARBA00022842"/>
    </source>
</evidence>
<dbReference type="OMA" id="QKTKYVW"/>
<dbReference type="SUPFAM" id="SSF56784">
    <property type="entry name" value="HAD-like"/>
    <property type="match status" value="1"/>
</dbReference>
<keyword evidence="10" id="KW-0460">Magnesium</keyword>
<feature type="transmembrane region" description="Helical" evidence="21">
    <location>
        <begin position="1170"/>
        <end position="1188"/>
    </location>
</feature>
<evidence type="ECO:0000313" key="25">
    <source>
        <dbReference type="Proteomes" id="UP000887568"/>
    </source>
</evidence>
<dbReference type="PROSITE" id="PS00154">
    <property type="entry name" value="ATPASE_E1_E2"/>
    <property type="match status" value="1"/>
</dbReference>
<dbReference type="CDD" id="cd07543">
    <property type="entry name" value="P-type_ATPase_cation"/>
    <property type="match status" value="1"/>
</dbReference>
<comment type="similarity">
    <text evidence="2">Belongs to the cation transport ATPase (P-type) (TC 3.A.3) family. Type V subfamily.</text>
</comment>
<comment type="subcellular location">
    <subcellularLocation>
        <location evidence="1">Endoplasmic reticulum membrane</location>
        <topology evidence="1">Multi-pass membrane protein</topology>
    </subcellularLocation>
</comment>
<dbReference type="GO" id="GO:0015031">
    <property type="term" value="P:protein transport"/>
    <property type="evidence" value="ECO:0007669"/>
    <property type="project" value="UniProtKB-KW"/>
</dbReference>
<dbReference type="RefSeq" id="XP_038045608.1">
    <property type="nucleotide sequence ID" value="XM_038189680.1"/>
</dbReference>
<sequence length="1204" mass="135167">MAASISDEIKSISLHNLRPVVFHGYVFPFIFLYSIWLYFWVGVYGVNEYFEAGLIALAIVGCVQILVCLFCHWSVHVWCSLTCTTENDPFKAGWLKVVPTENNGYPDIIKLHNDKAKEDNKPQLWFIFQKTKYIYDAEEKKRFQSVQFPTNLPLREYQSWKGYTEDTEVAEAKNKYGDNELNMEPPMFKDLFKERATAPFFVFQVFCVGLWCLDEYWYYSIFTLFMLVTFEATLVQQQLRNMAEIRKMGNKPFHIQVYRNRKWRPIMSNELVPGDICSIGRSQNENPVPCDMLLLRGQCIVDESMLTGESVPQMKESIETCEGGDILEIQTYGKLHVIFGGTKVVQHSPPSKSASGLKAHDNGCIAYVLRTGFNTSQGRLLRTILFGVKRVTANNLETFLFILFLLIFAIAAASYVWIEGSKDPDRNKYKLFLECTLILTSVVPPELPIELSLAVNSSLLALSKLGVYCTEPFRIPFAGKVDMCCFDKTGTLTSDNLVVQGIAGLKGGSTICLIADCPIETHQVLATCHSLVQLDDTIVGDPLEKATLTAVDWTLTKGDVVIPRRIRGQPLKIVQRYHFSSALKRMAVLVSMQEAGSTEHNFMATVKGAPETLRAMFSTVPDDYDAVHSEMSRLGARVLALGYRKLGHLSAQRIRDMHRDEVEHDLLFAGFVIISCPLKNDSKAVIKEIQHASHHNVMITGDNPLTACHVAKELKITRKQHTLILSPPQNAGKTENSETATQNHTEERNTDDPLQEWHWQSIDDTVTLPMVPRSRGEQRELIQKYDLCMTGEALHYMQTVSAKFFNSVLPYIKVFARVAPKQKEYVVTSLKRLGYTTLMCGDGTNDVGALKHAHVGVALLSNIPERVLERMKKKAKEEQEQANNVKQDSKHKGKTDKEKSVADVVRARQGAGGSSKAAKTRAVQRGEDVTRKRINAILKDIDEQDQPQVVKLGDASIASPFTSKLSSIICVCHIIKQGRCTLVTTLQMFKILALNALILAYSQSVLYLDGVKFSDGQATLQGLLLAGCFLFISRSKPLKSLSKSRPLPNIFNLYTILTVLMQFAVHFVCLIYLVGEAKARSPPREGKFVDLEKEFHPNLLNSSVYIISMMLQVSTFAVNYKGHPFMESLKDNKPLLYSLLISGVAIIALTTGIIPEISDQFQIVEFESEFRMLLLQGLFADMAAALLIDRTLQFVLGNAKLKTG</sequence>
<dbReference type="GO" id="GO:0019829">
    <property type="term" value="F:ATPase-coupled monoatomic cation transmembrane transporter activity"/>
    <property type="evidence" value="ECO:0007669"/>
    <property type="project" value="TreeGrafter"/>
</dbReference>
<dbReference type="PANTHER" id="PTHR45630">
    <property type="entry name" value="CATION-TRANSPORTING ATPASE-RELATED"/>
    <property type="match status" value="1"/>
</dbReference>
<dbReference type="Pfam" id="PF00122">
    <property type="entry name" value="E1-E2_ATPase"/>
    <property type="match status" value="1"/>
</dbReference>
<evidence type="ECO:0000256" key="1">
    <source>
        <dbReference type="ARBA" id="ARBA00004477"/>
    </source>
</evidence>
<evidence type="ECO:0000256" key="8">
    <source>
        <dbReference type="ARBA" id="ARBA00022824"/>
    </source>
</evidence>
<dbReference type="Gene3D" id="3.40.1110.10">
    <property type="entry name" value="Calcium-transporting ATPase, cytoplasmic domain N"/>
    <property type="match status" value="1"/>
</dbReference>
<dbReference type="OrthoDB" id="48943at2759"/>
<evidence type="ECO:0000256" key="2">
    <source>
        <dbReference type="ARBA" id="ARBA00006000"/>
    </source>
</evidence>
<protein>
    <recommendedName>
        <fullName evidence="18">Endoplasmic reticulum transmembrane helix translocase</fullName>
    </recommendedName>
    <alternativeName>
        <fullName evidence="19">Endoplasmic reticulum P5A-ATPase</fullName>
    </alternativeName>
</protein>
<keyword evidence="25" id="KW-1185">Reference proteome</keyword>
<dbReference type="SUPFAM" id="SSF81653">
    <property type="entry name" value="Calcium ATPase, transduction domain A"/>
    <property type="match status" value="1"/>
</dbReference>
<feature type="transmembrane region" description="Helical" evidence="21">
    <location>
        <begin position="217"/>
        <end position="235"/>
    </location>
</feature>
<organism evidence="24 25">
    <name type="scientific">Patiria miniata</name>
    <name type="common">Bat star</name>
    <name type="synonym">Asterina miniata</name>
    <dbReference type="NCBI Taxonomy" id="46514"/>
    <lineage>
        <taxon>Eukaryota</taxon>
        <taxon>Metazoa</taxon>
        <taxon>Echinodermata</taxon>
        <taxon>Eleutherozoa</taxon>
        <taxon>Asterozoa</taxon>
        <taxon>Asteroidea</taxon>
        <taxon>Valvatacea</taxon>
        <taxon>Valvatida</taxon>
        <taxon>Asterinidae</taxon>
        <taxon>Patiria</taxon>
    </lineage>
</organism>
<keyword evidence="5 21" id="KW-0812">Transmembrane</keyword>
<dbReference type="InterPro" id="IPR023214">
    <property type="entry name" value="HAD_sf"/>
</dbReference>
<dbReference type="NCBIfam" id="TIGR01494">
    <property type="entry name" value="ATPase_P-type"/>
    <property type="match status" value="2"/>
</dbReference>
<evidence type="ECO:0000256" key="16">
    <source>
        <dbReference type="ARBA" id="ARBA00048588"/>
    </source>
</evidence>
<dbReference type="GO" id="GO:0046872">
    <property type="term" value="F:metal ion binding"/>
    <property type="evidence" value="ECO:0007669"/>
    <property type="project" value="UniProtKB-KW"/>
</dbReference>
<dbReference type="InterPro" id="IPR047820">
    <property type="entry name" value="P5A-type_ATPase"/>
</dbReference>
<keyword evidence="3" id="KW-0813">Transport</keyword>
<dbReference type="PANTHER" id="PTHR45630:SF7">
    <property type="entry name" value="ENDOPLASMIC RETICULUM TRANSMEMBRANE HELIX TRANSLOCASE"/>
    <property type="match status" value="1"/>
</dbReference>
<feature type="transmembrane region" description="Helical" evidence="21">
    <location>
        <begin position="20"/>
        <end position="40"/>
    </location>
</feature>
<feature type="compositionally biased region" description="Polar residues" evidence="20">
    <location>
        <begin position="727"/>
        <end position="743"/>
    </location>
</feature>
<evidence type="ECO:0000256" key="7">
    <source>
        <dbReference type="ARBA" id="ARBA00022741"/>
    </source>
</evidence>
<dbReference type="SFLD" id="SFLDG00002">
    <property type="entry name" value="C1.7:_P-type_atpase_like"/>
    <property type="match status" value="1"/>
</dbReference>
<evidence type="ECO:0000256" key="17">
    <source>
        <dbReference type="ARBA" id="ARBA00059755"/>
    </source>
</evidence>
<keyword evidence="11" id="KW-0653">Protein transport</keyword>
<dbReference type="FunFam" id="2.70.150.10:FF:000015">
    <property type="entry name" value="Cation-transporting ATPase"/>
    <property type="match status" value="1"/>
</dbReference>
<keyword evidence="14 21" id="KW-0472">Membrane</keyword>
<evidence type="ECO:0000256" key="18">
    <source>
        <dbReference type="ARBA" id="ARBA00067401"/>
    </source>
</evidence>